<feature type="signal peptide" evidence="1">
    <location>
        <begin position="1"/>
        <end position="24"/>
    </location>
</feature>
<reference evidence="3 4" key="1">
    <citation type="submission" date="2016-06" db="EMBL/GenBank/DDBJ databases">
        <authorList>
            <person name="Kjaerup R.B."/>
            <person name="Dalgaard T.S."/>
            <person name="Juul-Madsen H.R."/>
        </authorList>
    </citation>
    <scope>NUCLEOTIDE SEQUENCE [LARGE SCALE GENOMIC DNA]</scope>
    <source>
        <strain evidence="3">2</strain>
    </source>
</reference>
<feature type="domain" description="DUF2059" evidence="2">
    <location>
        <begin position="103"/>
        <end position="158"/>
    </location>
</feature>
<keyword evidence="1" id="KW-0732">Signal</keyword>
<evidence type="ECO:0000259" key="2">
    <source>
        <dbReference type="Pfam" id="PF09832"/>
    </source>
</evidence>
<evidence type="ECO:0000313" key="4">
    <source>
        <dbReference type="Proteomes" id="UP000199600"/>
    </source>
</evidence>
<gene>
    <name evidence="3" type="ORF">PROAA_2040009</name>
</gene>
<accession>A0A1A8XPC4</accession>
<dbReference type="AlphaFoldDB" id="A0A1A8XPC4"/>
<dbReference type="InterPro" id="IPR018637">
    <property type="entry name" value="DUF2059"/>
</dbReference>
<dbReference type="Pfam" id="PF09832">
    <property type="entry name" value="DUF2059"/>
    <property type="match status" value="1"/>
</dbReference>
<protein>
    <recommendedName>
        <fullName evidence="2">DUF2059 domain-containing protein</fullName>
    </recommendedName>
</protein>
<organism evidence="3 4">
    <name type="scientific">Candidatus Propionivibrio aalborgensis</name>
    <dbReference type="NCBI Taxonomy" id="1860101"/>
    <lineage>
        <taxon>Bacteria</taxon>
        <taxon>Pseudomonadati</taxon>
        <taxon>Pseudomonadota</taxon>
        <taxon>Betaproteobacteria</taxon>
        <taxon>Rhodocyclales</taxon>
        <taxon>Rhodocyclaceae</taxon>
        <taxon>Propionivibrio</taxon>
    </lineage>
</organism>
<dbReference type="EMBL" id="FLQY01000118">
    <property type="protein sequence ID" value="SBT07010.1"/>
    <property type="molecule type" value="Genomic_DNA"/>
</dbReference>
<dbReference type="RefSeq" id="WP_186410716.1">
    <property type="nucleotide sequence ID" value="NZ_FLQY01000118.1"/>
</dbReference>
<keyword evidence="4" id="KW-1185">Reference proteome</keyword>
<proteinExistence type="predicted"/>
<evidence type="ECO:0000256" key="1">
    <source>
        <dbReference type="SAM" id="SignalP"/>
    </source>
</evidence>
<evidence type="ECO:0000313" key="3">
    <source>
        <dbReference type="EMBL" id="SBT07010.1"/>
    </source>
</evidence>
<feature type="chain" id="PRO_5008381660" description="DUF2059 domain-containing protein" evidence="1">
    <location>
        <begin position="25"/>
        <end position="178"/>
    </location>
</feature>
<sequence>MPYHSCRFAWAILCVLFLPIKSLAADSSVLARRFVVLLRYEEQFHNNHEACLANSKAVSPAQLVAKDPDSFYGLRPTSPRWPEVLQAYGQYWEAICSRPTKDEFLTSLAAVYAEKMSVVQLESAIQFYSSPVGQKLVSAHKGAAAHVNTLFSQAYTEQVPNAMAEFNRRLKAIADAKK</sequence>
<name>A0A1A8XPC4_9RHOO</name>
<dbReference type="Proteomes" id="UP000199600">
    <property type="component" value="Unassembled WGS sequence"/>
</dbReference>